<dbReference type="AlphaFoldDB" id="A0A1Q2CEH9"/>
<dbReference type="Gene3D" id="3.40.1440.10">
    <property type="entry name" value="GIY-YIG endonuclease"/>
    <property type="match status" value="1"/>
</dbReference>
<dbReference type="InterPro" id="IPR000305">
    <property type="entry name" value="GIY-YIG_endonuc"/>
</dbReference>
<name>A0A1Q2CEH9_9ACTN</name>
<dbReference type="PANTHER" id="PTHR34477">
    <property type="entry name" value="UPF0213 PROTEIN YHBQ"/>
    <property type="match status" value="1"/>
</dbReference>
<dbReference type="SUPFAM" id="SSF82771">
    <property type="entry name" value="GIY-YIG endonuclease"/>
    <property type="match status" value="1"/>
</dbReference>
<dbReference type="PROSITE" id="PS50164">
    <property type="entry name" value="GIY_YIG"/>
    <property type="match status" value="1"/>
</dbReference>
<reference evidence="2 3" key="1">
    <citation type="journal article" date="2016" name="Int. J. Syst. Evol. Microbiol.">
        <title>Tessaracoccus flavus sp. nov., isolated from the drainage system of a lindane-producing factory.</title>
        <authorList>
            <person name="Kumari R."/>
            <person name="Singh P."/>
            <person name="Schumann P."/>
            <person name="Lal R."/>
        </authorList>
    </citation>
    <scope>NUCLEOTIDE SEQUENCE [LARGE SCALE GENOMIC DNA]</scope>
    <source>
        <strain evidence="2 3">RP1T</strain>
    </source>
</reference>
<accession>A0A1Q2CEH9</accession>
<dbReference type="OrthoDB" id="9797095at2"/>
<dbReference type="Pfam" id="PF01541">
    <property type="entry name" value="GIY-YIG"/>
    <property type="match status" value="1"/>
</dbReference>
<protein>
    <submittedName>
        <fullName evidence="2">Uncharacterized protein</fullName>
    </submittedName>
</protein>
<proteinExistence type="inferred from homology"/>
<evidence type="ECO:0000313" key="3">
    <source>
        <dbReference type="Proteomes" id="UP000188324"/>
    </source>
</evidence>
<keyword evidence="3" id="KW-1185">Reference proteome</keyword>
<dbReference type="KEGG" id="tfl:RPIT_06640"/>
<dbReference type="Proteomes" id="UP000188324">
    <property type="component" value="Chromosome"/>
</dbReference>
<comment type="similarity">
    <text evidence="1">Belongs to the UPF0213 family.</text>
</comment>
<dbReference type="InterPro" id="IPR050190">
    <property type="entry name" value="UPF0213_domain"/>
</dbReference>
<evidence type="ECO:0000256" key="1">
    <source>
        <dbReference type="ARBA" id="ARBA00007435"/>
    </source>
</evidence>
<dbReference type="RefSeq" id="WP_077341712.1">
    <property type="nucleotide sequence ID" value="NZ_CP019605.1"/>
</dbReference>
<dbReference type="EMBL" id="CP019605">
    <property type="protein sequence ID" value="AQP44529.1"/>
    <property type="molecule type" value="Genomic_DNA"/>
</dbReference>
<dbReference type="CDD" id="cd10456">
    <property type="entry name" value="GIY-YIG_UPF0213"/>
    <property type="match status" value="1"/>
</dbReference>
<gene>
    <name evidence="2" type="ORF">RPIT_06640</name>
</gene>
<dbReference type="STRING" id="1610493.RPIT_06640"/>
<dbReference type="InterPro" id="IPR035901">
    <property type="entry name" value="GIY-YIG_endonuc_sf"/>
</dbReference>
<dbReference type="PANTHER" id="PTHR34477:SF1">
    <property type="entry name" value="UPF0213 PROTEIN YHBQ"/>
    <property type="match status" value="1"/>
</dbReference>
<sequence length="94" mass="11097">MPHMYILECADGSYYVGSTFDLGARIEQHWNGSAHSYTQRRRPFRLVYAEEFDSVVEAFDAEMKVKRWSRAKKLALIEGRWEDLRQLSKKPKRG</sequence>
<organism evidence="2 3">
    <name type="scientific">Tessaracoccus flavus</name>
    <dbReference type="NCBI Taxonomy" id="1610493"/>
    <lineage>
        <taxon>Bacteria</taxon>
        <taxon>Bacillati</taxon>
        <taxon>Actinomycetota</taxon>
        <taxon>Actinomycetes</taxon>
        <taxon>Propionibacteriales</taxon>
        <taxon>Propionibacteriaceae</taxon>
        <taxon>Tessaracoccus</taxon>
    </lineage>
</organism>
<evidence type="ECO:0000313" key="2">
    <source>
        <dbReference type="EMBL" id="AQP44529.1"/>
    </source>
</evidence>